<feature type="region of interest" description="Disordered" evidence="1">
    <location>
        <begin position="29"/>
        <end position="72"/>
    </location>
</feature>
<gene>
    <name evidence="2" type="ORF">TcWFU_004387</name>
</gene>
<proteinExistence type="predicted"/>
<reference evidence="2 3" key="1">
    <citation type="journal article" date="2022" name="Front. Cell. Infect. Microbiol.">
        <title>The Genomes of Two Strains of Taenia crassiceps the Animal Model for the Study of Human Cysticercosis.</title>
        <authorList>
            <person name="Bobes R.J."/>
            <person name="Estrada K."/>
            <person name="Rios-Valencia D.G."/>
            <person name="Calderon-Gallegos A."/>
            <person name="de la Torre P."/>
            <person name="Carrero J.C."/>
            <person name="Sanchez-Flores A."/>
            <person name="Laclette J.P."/>
        </authorList>
    </citation>
    <scope>NUCLEOTIDE SEQUENCE [LARGE SCALE GENOMIC DNA]</scope>
    <source>
        <strain evidence="2">WFUcys</strain>
    </source>
</reference>
<dbReference type="Proteomes" id="UP001651158">
    <property type="component" value="Unassembled WGS sequence"/>
</dbReference>
<organism evidence="2 3">
    <name type="scientific">Taenia crassiceps</name>
    <dbReference type="NCBI Taxonomy" id="6207"/>
    <lineage>
        <taxon>Eukaryota</taxon>
        <taxon>Metazoa</taxon>
        <taxon>Spiralia</taxon>
        <taxon>Lophotrochozoa</taxon>
        <taxon>Platyhelminthes</taxon>
        <taxon>Cestoda</taxon>
        <taxon>Eucestoda</taxon>
        <taxon>Cyclophyllidea</taxon>
        <taxon>Taeniidae</taxon>
        <taxon>Taenia</taxon>
    </lineage>
</organism>
<accession>A0ABR4QAN0</accession>
<evidence type="ECO:0000313" key="3">
    <source>
        <dbReference type="Proteomes" id="UP001651158"/>
    </source>
</evidence>
<evidence type="ECO:0000313" key="2">
    <source>
        <dbReference type="EMBL" id="KAL5106786.1"/>
    </source>
</evidence>
<feature type="compositionally biased region" description="Polar residues" evidence="1">
    <location>
        <begin position="63"/>
        <end position="72"/>
    </location>
</feature>
<comment type="caution">
    <text evidence="2">The sequence shown here is derived from an EMBL/GenBank/DDBJ whole genome shotgun (WGS) entry which is preliminary data.</text>
</comment>
<protein>
    <submittedName>
        <fullName evidence="2">Uncharacterized protein</fullName>
    </submittedName>
</protein>
<sequence>METEQIELIADVFGAPNPQVQGVDETLASQTLPSKVAPKLDVGTEEPSNASYKEENQSGRAACSNNASLQIL</sequence>
<evidence type="ECO:0000256" key="1">
    <source>
        <dbReference type="SAM" id="MobiDB-lite"/>
    </source>
</evidence>
<name>A0ABR4QAN0_9CEST</name>
<keyword evidence="3" id="KW-1185">Reference proteome</keyword>
<dbReference type="EMBL" id="JAKROA010000005">
    <property type="protein sequence ID" value="KAL5106786.1"/>
    <property type="molecule type" value="Genomic_DNA"/>
</dbReference>